<keyword evidence="4" id="KW-0238">DNA-binding</keyword>
<organism evidence="9 10">
    <name type="scientific">Oscillibacter valericigenes</name>
    <dbReference type="NCBI Taxonomy" id="351091"/>
    <lineage>
        <taxon>Bacteria</taxon>
        <taxon>Bacillati</taxon>
        <taxon>Bacillota</taxon>
        <taxon>Clostridia</taxon>
        <taxon>Eubacteriales</taxon>
        <taxon>Oscillospiraceae</taxon>
        <taxon>Oscillibacter</taxon>
    </lineage>
</organism>
<evidence type="ECO:0000256" key="6">
    <source>
        <dbReference type="SAM" id="MobiDB-lite"/>
    </source>
</evidence>
<dbReference type="CDD" id="cd00130">
    <property type="entry name" value="PAS"/>
    <property type="match status" value="1"/>
</dbReference>
<dbReference type="InterPro" id="IPR013767">
    <property type="entry name" value="PAS_fold"/>
</dbReference>
<dbReference type="PROSITE" id="PS00676">
    <property type="entry name" value="SIGMA54_INTERACT_2"/>
    <property type="match status" value="1"/>
</dbReference>
<dbReference type="InterPro" id="IPR000014">
    <property type="entry name" value="PAS"/>
</dbReference>
<dbReference type="Pfam" id="PF02954">
    <property type="entry name" value="HTH_8"/>
    <property type="match status" value="1"/>
</dbReference>
<protein>
    <submittedName>
        <fullName evidence="9">Sigma 54-interacting transcriptional regulator</fullName>
    </submittedName>
</protein>
<evidence type="ECO:0000259" key="8">
    <source>
        <dbReference type="PROSITE" id="PS50112"/>
    </source>
</evidence>
<dbReference type="Gene3D" id="3.30.450.20">
    <property type="entry name" value="PAS domain"/>
    <property type="match status" value="1"/>
</dbReference>
<dbReference type="InterPro" id="IPR025662">
    <property type="entry name" value="Sigma_54_int_dom_ATP-bd_1"/>
</dbReference>
<dbReference type="PROSITE" id="PS00688">
    <property type="entry name" value="SIGMA54_INTERACT_3"/>
    <property type="match status" value="1"/>
</dbReference>
<dbReference type="Pfam" id="PF25601">
    <property type="entry name" value="AAA_lid_14"/>
    <property type="match status" value="1"/>
</dbReference>
<dbReference type="InterPro" id="IPR002197">
    <property type="entry name" value="HTH_Fis"/>
</dbReference>
<keyword evidence="2" id="KW-0067">ATP-binding</keyword>
<dbReference type="PANTHER" id="PTHR32071:SF121">
    <property type="entry name" value="SIGMA L-DEPENDENT TRANSCRIPTIONAL REGULATOR YQIR-RELATED"/>
    <property type="match status" value="1"/>
</dbReference>
<dbReference type="EMBL" id="JACSNX010000007">
    <property type="protein sequence ID" value="MBM6851227.1"/>
    <property type="molecule type" value="Genomic_DNA"/>
</dbReference>
<dbReference type="SMART" id="SM00091">
    <property type="entry name" value="PAS"/>
    <property type="match status" value="1"/>
</dbReference>
<dbReference type="InterPro" id="IPR027417">
    <property type="entry name" value="P-loop_NTPase"/>
</dbReference>
<dbReference type="RefSeq" id="WP_204803909.1">
    <property type="nucleotide sequence ID" value="NZ_JACSNX010000007.1"/>
</dbReference>
<dbReference type="CDD" id="cd00009">
    <property type="entry name" value="AAA"/>
    <property type="match status" value="1"/>
</dbReference>
<evidence type="ECO:0000256" key="2">
    <source>
        <dbReference type="ARBA" id="ARBA00022840"/>
    </source>
</evidence>
<evidence type="ECO:0000256" key="3">
    <source>
        <dbReference type="ARBA" id="ARBA00023015"/>
    </source>
</evidence>
<proteinExistence type="predicted"/>
<gene>
    <name evidence="9" type="ORF">H9X91_07230</name>
</gene>
<dbReference type="PROSITE" id="PS00675">
    <property type="entry name" value="SIGMA54_INTERACT_1"/>
    <property type="match status" value="1"/>
</dbReference>
<dbReference type="SUPFAM" id="SSF55785">
    <property type="entry name" value="PYP-like sensor domain (PAS domain)"/>
    <property type="match status" value="1"/>
</dbReference>
<keyword evidence="5" id="KW-0804">Transcription</keyword>
<dbReference type="Gene3D" id="1.10.8.60">
    <property type="match status" value="1"/>
</dbReference>
<dbReference type="PROSITE" id="PS50112">
    <property type="entry name" value="PAS"/>
    <property type="match status" value="1"/>
</dbReference>
<keyword evidence="3" id="KW-0805">Transcription regulation</keyword>
<dbReference type="InterPro" id="IPR025944">
    <property type="entry name" value="Sigma_54_int_dom_CS"/>
</dbReference>
<evidence type="ECO:0000256" key="1">
    <source>
        <dbReference type="ARBA" id="ARBA00022741"/>
    </source>
</evidence>
<dbReference type="InterPro" id="IPR003593">
    <property type="entry name" value="AAA+_ATPase"/>
</dbReference>
<dbReference type="PROSITE" id="PS50045">
    <property type="entry name" value="SIGMA54_INTERACT_4"/>
    <property type="match status" value="1"/>
</dbReference>
<dbReference type="InterPro" id="IPR058031">
    <property type="entry name" value="AAA_lid_NorR"/>
</dbReference>
<dbReference type="Gene3D" id="1.10.10.60">
    <property type="entry name" value="Homeodomain-like"/>
    <property type="match status" value="1"/>
</dbReference>
<dbReference type="Proteomes" id="UP000719500">
    <property type="component" value="Unassembled WGS sequence"/>
</dbReference>
<keyword evidence="1" id="KW-0547">Nucleotide-binding</keyword>
<evidence type="ECO:0000313" key="9">
    <source>
        <dbReference type="EMBL" id="MBM6851227.1"/>
    </source>
</evidence>
<evidence type="ECO:0000259" key="7">
    <source>
        <dbReference type="PROSITE" id="PS50045"/>
    </source>
</evidence>
<feature type="domain" description="Sigma-54 factor interaction" evidence="7">
    <location>
        <begin position="165"/>
        <end position="394"/>
    </location>
</feature>
<evidence type="ECO:0000256" key="4">
    <source>
        <dbReference type="ARBA" id="ARBA00023125"/>
    </source>
</evidence>
<evidence type="ECO:0000256" key="5">
    <source>
        <dbReference type="ARBA" id="ARBA00023163"/>
    </source>
</evidence>
<feature type="region of interest" description="Disordered" evidence="6">
    <location>
        <begin position="474"/>
        <end position="493"/>
    </location>
</feature>
<dbReference type="InterPro" id="IPR002078">
    <property type="entry name" value="Sigma_54_int"/>
</dbReference>
<dbReference type="Pfam" id="PF00158">
    <property type="entry name" value="Sigma54_activat"/>
    <property type="match status" value="1"/>
</dbReference>
<keyword evidence="10" id="KW-1185">Reference proteome</keyword>
<accession>A0ABS2FUB7</accession>
<dbReference type="InterPro" id="IPR025943">
    <property type="entry name" value="Sigma_54_int_dom_ATP-bd_2"/>
</dbReference>
<evidence type="ECO:0000313" key="10">
    <source>
        <dbReference type="Proteomes" id="UP000719500"/>
    </source>
</evidence>
<dbReference type="Gene3D" id="3.40.50.300">
    <property type="entry name" value="P-loop containing nucleotide triphosphate hydrolases"/>
    <property type="match status" value="1"/>
</dbReference>
<dbReference type="SMART" id="SM00382">
    <property type="entry name" value="AAA"/>
    <property type="match status" value="1"/>
</dbReference>
<sequence>MAQSPEARPAGDLASDPAAQKEYELLKVLAEHYFGSMLVTDDRGRFLYVSDGTCRLLGIDRETLLQISIYDTLKGYCFATSASSIKTLETKQECLSNHTLTSSGRQVLALSRPHFGPDGELQYVPTYSWDEEELYTLLEKFDRERDNVRNVIRFMQATDKTPDMIIAESDAMVKLLEYADHVATVDSTVILYGESGSGKEMFAKYIHARSSRASQVFIPINCASLPPSLLEEEMFGYERGTFTGGSKDGKIGLFEFADKGTIFLDEIGEMSLELQAKLLRIIETGEVKRLGSNRIQKCDVRIIAATNRNLREMVEERAFRADLYYRLNVLTIHVPPLRERVADIEPLARHFVQLFNKKYGFAKHFSPALIRALERWSWPGNVRELRNTVERMMVESRDSIIDAGAFREVPPAPAAQDAGERPGPDLLPYQQAMEAYEREYLSAVVSSCGGDLRRAAGKMGLHLSTLYRKLEKLGLKPPRSAGHGRAADGEPTG</sequence>
<dbReference type="SUPFAM" id="SSF52540">
    <property type="entry name" value="P-loop containing nucleoside triphosphate hydrolases"/>
    <property type="match status" value="1"/>
</dbReference>
<comment type="caution">
    <text evidence="9">The sequence shown here is derived from an EMBL/GenBank/DDBJ whole genome shotgun (WGS) entry which is preliminary data.</text>
</comment>
<dbReference type="SUPFAM" id="SSF46689">
    <property type="entry name" value="Homeodomain-like"/>
    <property type="match status" value="1"/>
</dbReference>
<feature type="domain" description="PAS" evidence="8">
    <location>
        <begin position="22"/>
        <end position="65"/>
    </location>
</feature>
<dbReference type="InterPro" id="IPR009057">
    <property type="entry name" value="Homeodomain-like_sf"/>
</dbReference>
<dbReference type="InterPro" id="IPR035965">
    <property type="entry name" value="PAS-like_dom_sf"/>
</dbReference>
<name>A0ABS2FUB7_9FIRM</name>
<reference evidence="9 10" key="1">
    <citation type="journal article" date="2021" name="Sci. Rep.">
        <title>The distribution of antibiotic resistance genes in chicken gut microbiota commensals.</title>
        <authorList>
            <person name="Juricova H."/>
            <person name="Matiasovicova J."/>
            <person name="Kubasova T."/>
            <person name="Cejkova D."/>
            <person name="Rychlik I."/>
        </authorList>
    </citation>
    <scope>NUCLEOTIDE SEQUENCE [LARGE SCALE GENOMIC DNA]</scope>
    <source>
        <strain evidence="9 10">An411</strain>
    </source>
</reference>
<dbReference type="Pfam" id="PF00989">
    <property type="entry name" value="PAS"/>
    <property type="match status" value="1"/>
</dbReference>
<dbReference type="PANTHER" id="PTHR32071">
    <property type="entry name" value="TRANSCRIPTIONAL REGULATORY PROTEIN"/>
    <property type="match status" value="1"/>
</dbReference>